<dbReference type="InParanoid" id="B3RM13"/>
<dbReference type="Pfam" id="PF10356">
    <property type="entry name" value="RRG7"/>
    <property type="match status" value="2"/>
</dbReference>
<dbReference type="InterPro" id="IPR011856">
    <property type="entry name" value="tRNA_endonuc-like_dom_sf"/>
</dbReference>
<gene>
    <name evidence="3" type="ORF">TRIADDRAFT_52196</name>
</gene>
<dbReference type="GO" id="GO:0003676">
    <property type="term" value="F:nucleic acid binding"/>
    <property type="evidence" value="ECO:0007669"/>
    <property type="project" value="InterPro"/>
</dbReference>
<dbReference type="Proteomes" id="UP000009022">
    <property type="component" value="Unassembled WGS sequence"/>
</dbReference>
<accession>B3RM13</accession>
<dbReference type="Gene3D" id="3.40.1350.10">
    <property type="match status" value="1"/>
</dbReference>
<dbReference type="PhylomeDB" id="B3RM13"/>
<dbReference type="HOGENOM" id="CLU_1379747_0_0_1"/>
<comment type="subcellular location">
    <subcellularLocation>
        <location evidence="1">Mitochondrion</location>
    </subcellularLocation>
</comment>
<proteinExistence type="predicted"/>
<evidence type="ECO:0008006" key="5">
    <source>
        <dbReference type="Google" id="ProtNLM"/>
    </source>
</evidence>
<evidence type="ECO:0000313" key="3">
    <source>
        <dbReference type="EMBL" id="EDV29618.1"/>
    </source>
</evidence>
<dbReference type="GeneID" id="6749300"/>
<evidence type="ECO:0000313" key="4">
    <source>
        <dbReference type="Proteomes" id="UP000009022"/>
    </source>
</evidence>
<dbReference type="eggNOG" id="ENOG502RW2G">
    <property type="taxonomic scope" value="Eukaryota"/>
</dbReference>
<dbReference type="PANTHER" id="PTHR28133:SF1">
    <property type="entry name" value="REQUIRED FOR RESPIRATORY GROWTH PROTEIN 7, MITOCHONDRIAL"/>
    <property type="match status" value="1"/>
</dbReference>
<name>B3RM13_TRIAD</name>
<dbReference type="SUPFAM" id="SSF52980">
    <property type="entry name" value="Restriction endonuclease-like"/>
    <property type="match status" value="1"/>
</dbReference>
<protein>
    <recommendedName>
        <fullName evidence="5">Restriction endonuclease type IV Mrr domain-containing protein</fullName>
    </recommendedName>
</protein>
<keyword evidence="4" id="KW-1185">Reference proteome</keyword>
<dbReference type="AlphaFoldDB" id="B3RM13"/>
<dbReference type="RefSeq" id="XP_002108820.1">
    <property type="nucleotide sequence ID" value="XM_002108784.1"/>
</dbReference>
<dbReference type="KEGG" id="tad:TRIADDRAFT_52196"/>
<dbReference type="GO" id="GO:0005739">
    <property type="term" value="C:mitochondrion"/>
    <property type="evidence" value="ECO:0007669"/>
    <property type="project" value="UniProtKB-SubCell"/>
</dbReference>
<reference evidence="3 4" key="1">
    <citation type="journal article" date="2008" name="Nature">
        <title>The Trichoplax genome and the nature of placozoans.</title>
        <authorList>
            <person name="Srivastava M."/>
            <person name="Begovic E."/>
            <person name="Chapman J."/>
            <person name="Putnam N.H."/>
            <person name="Hellsten U."/>
            <person name="Kawashima T."/>
            <person name="Kuo A."/>
            <person name="Mitros T."/>
            <person name="Salamov A."/>
            <person name="Carpenter M.L."/>
            <person name="Signorovitch A.Y."/>
            <person name="Moreno M.A."/>
            <person name="Kamm K."/>
            <person name="Grimwood J."/>
            <person name="Schmutz J."/>
            <person name="Shapiro H."/>
            <person name="Grigoriev I.V."/>
            <person name="Buss L.W."/>
            <person name="Schierwater B."/>
            <person name="Dellaporta S.L."/>
            <person name="Rokhsar D.S."/>
        </authorList>
    </citation>
    <scope>NUCLEOTIDE SEQUENCE [LARGE SCALE GENOMIC DNA]</scope>
    <source>
        <strain evidence="3 4">Grell-BS-1999</strain>
    </source>
</reference>
<dbReference type="GO" id="GO:0006281">
    <property type="term" value="P:DNA repair"/>
    <property type="evidence" value="ECO:0007669"/>
    <property type="project" value="UniProtKB-ARBA"/>
</dbReference>
<dbReference type="PANTHER" id="PTHR28133">
    <property type="entry name" value="REQUIRED FOR RESPIRATORY GROWTH PROTEIN 7, MITOCHONDRIAL"/>
    <property type="match status" value="1"/>
</dbReference>
<dbReference type="OrthoDB" id="20734at2759"/>
<dbReference type="EMBL" id="DS985241">
    <property type="protein sequence ID" value="EDV29618.1"/>
    <property type="molecule type" value="Genomic_DNA"/>
</dbReference>
<evidence type="ECO:0000256" key="2">
    <source>
        <dbReference type="ARBA" id="ARBA00023128"/>
    </source>
</evidence>
<dbReference type="InterPro" id="IPR011335">
    <property type="entry name" value="Restrct_endonuc-II-like"/>
</dbReference>
<dbReference type="CTD" id="6749300"/>
<sequence length="198" mass="22268">MVLLLHSGTIMKCNLIATSFTFRSCSSAAHRGRNYELHTINVLRQLGFHLNHCGGAHDKGVDFRGYWHMSINKEKTRLNVVGDCKNLKVSCGPLHIRSLIGTLDREPRNTIGILVSRKGFTKDAHKTFKSSHLPMALISINDADSSDGGRLLRYFDRNPKCHQLTPNITVASKFYEGLRFFEILLHDQHGNVALLDSL</sequence>
<keyword evidence="2" id="KW-0496">Mitochondrion</keyword>
<organism evidence="3 4">
    <name type="scientific">Trichoplax adhaerens</name>
    <name type="common">Trichoplax reptans</name>
    <dbReference type="NCBI Taxonomy" id="10228"/>
    <lineage>
        <taxon>Eukaryota</taxon>
        <taxon>Metazoa</taxon>
        <taxon>Placozoa</taxon>
        <taxon>Uniplacotomia</taxon>
        <taxon>Trichoplacea</taxon>
        <taxon>Trichoplacidae</taxon>
        <taxon>Trichoplax</taxon>
    </lineage>
</organism>
<dbReference type="InterPro" id="IPR018828">
    <property type="entry name" value="RRG7"/>
</dbReference>
<evidence type="ECO:0000256" key="1">
    <source>
        <dbReference type="ARBA" id="ARBA00004173"/>
    </source>
</evidence>